<dbReference type="GO" id="GO:0016747">
    <property type="term" value="F:acyltransferase activity, transferring groups other than amino-acyl groups"/>
    <property type="evidence" value="ECO:0007669"/>
    <property type="project" value="InterPro"/>
</dbReference>
<dbReference type="AlphaFoldDB" id="A0A497Z780"/>
<dbReference type="Pfam" id="PF13508">
    <property type="entry name" value="Acetyltransf_7"/>
    <property type="match status" value="1"/>
</dbReference>
<keyword evidence="3" id="KW-1185">Reference proteome</keyword>
<gene>
    <name evidence="2" type="ORF">CLV75_2948</name>
</gene>
<organism evidence="2 3">
    <name type="scientific">Ruegeria conchae</name>
    <dbReference type="NCBI Taxonomy" id="981384"/>
    <lineage>
        <taxon>Bacteria</taxon>
        <taxon>Pseudomonadati</taxon>
        <taxon>Pseudomonadota</taxon>
        <taxon>Alphaproteobacteria</taxon>
        <taxon>Rhodobacterales</taxon>
        <taxon>Roseobacteraceae</taxon>
        <taxon>Ruegeria</taxon>
    </lineage>
</organism>
<feature type="domain" description="N-acetyltransferase" evidence="1">
    <location>
        <begin position="1"/>
        <end position="148"/>
    </location>
</feature>
<dbReference type="OrthoDB" id="9797178at2"/>
<evidence type="ECO:0000259" key="1">
    <source>
        <dbReference type="PROSITE" id="PS51186"/>
    </source>
</evidence>
<reference evidence="2 3" key="1">
    <citation type="submission" date="2018-10" db="EMBL/GenBank/DDBJ databases">
        <title>Genomic Encyclopedia of Archaeal and Bacterial Type Strains, Phase II (KMG-II): from individual species to whole genera.</title>
        <authorList>
            <person name="Goeker M."/>
        </authorList>
    </citation>
    <scope>NUCLEOTIDE SEQUENCE [LARGE SCALE GENOMIC DNA]</scope>
    <source>
        <strain evidence="2 3">DSM 29317</strain>
    </source>
</reference>
<dbReference type="STRING" id="981384.GCA_000192475_00689"/>
<proteinExistence type="predicted"/>
<evidence type="ECO:0000313" key="2">
    <source>
        <dbReference type="EMBL" id="RLK03572.1"/>
    </source>
</evidence>
<dbReference type="RefSeq" id="WP_010443065.1">
    <property type="nucleotide sequence ID" value="NZ_AEYW01000022.1"/>
</dbReference>
<dbReference type="CDD" id="cd04301">
    <property type="entry name" value="NAT_SF"/>
    <property type="match status" value="1"/>
</dbReference>
<dbReference type="PROSITE" id="PS51186">
    <property type="entry name" value="GNAT"/>
    <property type="match status" value="1"/>
</dbReference>
<dbReference type="InterPro" id="IPR016181">
    <property type="entry name" value="Acyl_CoA_acyltransferase"/>
</dbReference>
<protein>
    <submittedName>
        <fullName evidence="2">Putative acetyltransferase</fullName>
    </submittedName>
</protein>
<accession>A0A497Z780</accession>
<sequence>MIIRNETGADIALIQAVTEAAFATAEHSSGTEAAIVDGLREASALTLSLVAEEDGELLGHAAFSPILIDGKDMNWYGLGPVSVRPDHQGKGIGGALIQDGLGKLRALDANGCVVMGHPDYYPRFGFVRDDRLRFEGVPPEYFMQQVLNGKQPDGAVTYHPAFFIE</sequence>
<comment type="caution">
    <text evidence="2">The sequence shown here is derived from an EMBL/GenBank/DDBJ whole genome shotgun (WGS) entry which is preliminary data.</text>
</comment>
<dbReference type="SUPFAM" id="SSF55729">
    <property type="entry name" value="Acyl-CoA N-acyltransferases (Nat)"/>
    <property type="match status" value="1"/>
</dbReference>
<name>A0A497Z780_9RHOB</name>
<dbReference type="EMBL" id="RCCT01000004">
    <property type="protein sequence ID" value="RLK03572.1"/>
    <property type="molecule type" value="Genomic_DNA"/>
</dbReference>
<dbReference type="InterPro" id="IPR000182">
    <property type="entry name" value="GNAT_dom"/>
</dbReference>
<keyword evidence="2" id="KW-0808">Transferase</keyword>
<evidence type="ECO:0000313" key="3">
    <source>
        <dbReference type="Proteomes" id="UP000271700"/>
    </source>
</evidence>
<dbReference type="Proteomes" id="UP000271700">
    <property type="component" value="Unassembled WGS sequence"/>
</dbReference>
<dbReference type="Gene3D" id="3.40.630.30">
    <property type="match status" value="1"/>
</dbReference>